<keyword evidence="2" id="KW-0812">Transmembrane</keyword>
<organism evidence="3 4">
    <name type="scientific">Candidatus Mycobacterium methanotrophicum</name>
    <dbReference type="NCBI Taxonomy" id="2943498"/>
    <lineage>
        <taxon>Bacteria</taxon>
        <taxon>Bacillati</taxon>
        <taxon>Actinomycetota</taxon>
        <taxon>Actinomycetes</taxon>
        <taxon>Mycobacteriales</taxon>
        <taxon>Mycobacteriaceae</taxon>
        <taxon>Mycobacterium</taxon>
    </lineage>
</organism>
<keyword evidence="2" id="KW-0472">Membrane</keyword>
<evidence type="ECO:0000256" key="1">
    <source>
        <dbReference type="SAM" id="MobiDB-lite"/>
    </source>
</evidence>
<dbReference type="RefSeq" id="WP_249763480.1">
    <property type="nucleotide sequence ID" value="NZ_CP097321.1"/>
</dbReference>
<name>A0ABY4QRX3_9MYCO</name>
<protein>
    <submittedName>
        <fullName evidence="3">DUF2637 domain-containing protein</fullName>
    </submittedName>
</protein>
<evidence type="ECO:0000313" key="3">
    <source>
        <dbReference type="EMBL" id="UQX13421.1"/>
    </source>
</evidence>
<dbReference type="EMBL" id="CP097321">
    <property type="protein sequence ID" value="UQX13421.1"/>
    <property type="molecule type" value="Genomic_DNA"/>
</dbReference>
<feature type="transmembrane region" description="Helical" evidence="2">
    <location>
        <begin position="87"/>
        <end position="106"/>
    </location>
</feature>
<evidence type="ECO:0000313" key="4">
    <source>
        <dbReference type="Proteomes" id="UP001056610"/>
    </source>
</evidence>
<feature type="transmembrane region" description="Helical" evidence="2">
    <location>
        <begin position="23"/>
        <end position="47"/>
    </location>
</feature>
<keyword evidence="3" id="KW-0614">Plasmid</keyword>
<feature type="transmembrane region" description="Helical" evidence="2">
    <location>
        <begin position="53"/>
        <end position="75"/>
    </location>
</feature>
<dbReference type="Pfam" id="PF10935">
    <property type="entry name" value="DUF2637"/>
    <property type="match status" value="1"/>
</dbReference>
<proteinExistence type="predicted"/>
<feature type="transmembrane region" description="Helical" evidence="2">
    <location>
        <begin position="126"/>
        <end position="146"/>
    </location>
</feature>
<accession>A0ABY4QRX3</accession>
<geneLocation type="plasmid" evidence="3 4">
    <name>unnamed</name>
</geneLocation>
<evidence type="ECO:0000256" key="2">
    <source>
        <dbReference type="SAM" id="Phobius"/>
    </source>
</evidence>
<keyword evidence="4" id="KW-1185">Reference proteome</keyword>
<feature type="region of interest" description="Disordered" evidence="1">
    <location>
        <begin position="149"/>
        <end position="201"/>
    </location>
</feature>
<dbReference type="InterPro" id="IPR021235">
    <property type="entry name" value="DUF2637"/>
</dbReference>
<reference evidence="3" key="1">
    <citation type="submission" date="2022-05" db="EMBL/GenBank/DDBJ databases">
        <title>A methanotrophic Mycobacterium dominates a cave microbial ecosystem.</title>
        <authorList>
            <person name="Van Spanning R.J.M."/>
            <person name="Guan Q."/>
            <person name="Melkonian C."/>
            <person name="Gallant J."/>
            <person name="Polerecky L."/>
            <person name="Flot J.-F."/>
            <person name="Brandt B.W."/>
            <person name="Braster M."/>
            <person name="Iturbe Espinoza P."/>
            <person name="Aerts J."/>
            <person name="Meima-Franke M."/>
            <person name="Piersma S.R."/>
            <person name="Bunduc C."/>
            <person name="Ummels R."/>
            <person name="Pain A."/>
            <person name="Fleming E.J."/>
            <person name="van der Wel N."/>
            <person name="Gherman V.D."/>
            <person name="Sarbu S.M."/>
            <person name="Bodelier P.L.E."/>
            <person name="Bitter W."/>
        </authorList>
    </citation>
    <scope>NUCLEOTIDE SEQUENCE</scope>
    <source>
        <strain evidence="3">Sulfur Cave</strain>
        <plasmid evidence="3">unnamed</plasmid>
    </source>
</reference>
<gene>
    <name evidence="3" type="ORF">M5I08_24755</name>
</gene>
<keyword evidence="2" id="KW-1133">Transmembrane helix</keyword>
<dbReference type="Proteomes" id="UP001056610">
    <property type="component" value="Plasmid unnamed"/>
</dbReference>
<feature type="compositionally biased region" description="Polar residues" evidence="1">
    <location>
        <begin position="164"/>
        <end position="177"/>
    </location>
</feature>
<sequence length="313" mass="33483">MIDRAEGSPLANTAHQAARRRRFFWAVLIFSTLTSIAGNVTHAVISAKGHPDVAVGVAVMPPVFLLLATESVGLLVRSTQSDRLNKFAVVLTVAVTSMIAVFAFRLSFDALKELAIGAGVRSGIAWLWPLSVDLSIGQATLALMTLDRSQTRSPAQSAPPDTAVRNTRGSTPSTTYPSFADDTASGDSGSPDMIHQRPDRIPDTADTLAHGSNIKAISRFHRTDDTDGDVSDAATVAGVDSAHHDGWVDVAQTLIREKVTVKPVEQTAQVLRLWDQRVPTTTIATRTGVHRDTVTNIVRAAESLMAGADRMRA</sequence>